<dbReference type="EMBL" id="LKAQ01000004">
    <property type="protein sequence ID" value="OIQ50362.1"/>
    <property type="molecule type" value="Genomic_DNA"/>
</dbReference>
<feature type="domain" description="Choloylglycine hydrolase/NAAA C-terminal" evidence="3">
    <location>
        <begin position="45"/>
        <end position="317"/>
    </location>
</feature>
<keyword evidence="2 4" id="KW-0378">Hydrolase</keyword>
<dbReference type="PANTHER" id="PTHR35527">
    <property type="entry name" value="CHOLOYLGLYCINE HYDROLASE"/>
    <property type="match status" value="1"/>
</dbReference>
<accession>A0A1J5MWM2</accession>
<gene>
    <name evidence="4" type="ORF">BerOc1_02293</name>
</gene>
<proteinExistence type="inferred from homology"/>
<comment type="similarity">
    <text evidence="1">Belongs to the peptidase C59 family.</text>
</comment>
<dbReference type="EC" id="3.5.1.11" evidence="4"/>
<evidence type="ECO:0000313" key="5">
    <source>
        <dbReference type="Proteomes" id="UP000181901"/>
    </source>
</evidence>
<dbReference type="AlphaFoldDB" id="A0A1J5MWM2"/>
<dbReference type="PANTHER" id="PTHR35527:SF2">
    <property type="entry name" value="HYDROLASE"/>
    <property type="match status" value="1"/>
</dbReference>
<evidence type="ECO:0000313" key="4">
    <source>
        <dbReference type="EMBL" id="OIQ50362.1"/>
    </source>
</evidence>
<dbReference type="GO" id="GO:0008953">
    <property type="term" value="F:penicillin amidase activity"/>
    <property type="evidence" value="ECO:0007669"/>
    <property type="project" value="UniProtKB-EC"/>
</dbReference>
<dbReference type="Pfam" id="PF02275">
    <property type="entry name" value="CBAH"/>
    <property type="match status" value="1"/>
</dbReference>
<name>A0A1J5MWM2_9BACT</name>
<evidence type="ECO:0000256" key="2">
    <source>
        <dbReference type="ARBA" id="ARBA00022801"/>
    </source>
</evidence>
<protein>
    <submittedName>
        <fullName evidence="4">Penicillin acylase</fullName>
        <ecNumber evidence="4">3.5.1.11</ecNumber>
    </submittedName>
</protein>
<dbReference type="InterPro" id="IPR029055">
    <property type="entry name" value="Ntn_hydrolases_N"/>
</dbReference>
<dbReference type="InterPro" id="IPR052193">
    <property type="entry name" value="Peptidase_C59"/>
</dbReference>
<dbReference type="RefSeq" id="WP_084641423.1">
    <property type="nucleotide sequence ID" value="NZ_LKAQ01000004.1"/>
</dbReference>
<dbReference type="Gene3D" id="3.60.60.10">
    <property type="entry name" value="Penicillin V Acylase, Chain A"/>
    <property type="match status" value="1"/>
</dbReference>
<dbReference type="InterPro" id="IPR029132">
    <property type="entry name" value="CBAH/NAAA_C"/>
</dbReference>
<dbReference type="CDD" id="cd01902">
    <property type="entry name" value="Ntn_CGH"/>
    <property type="match status" value="1"/>
</dbReference>
<evidence type="ECO:0000256" key="1">
    <source>
        <dbReference type="ARBA" id="ARBA00006625"/>
    </source>
</evidence>
<dbReference type="OrthoDB" id="1265391at2"/>
<keyword evidence="5" id="KW-1185">Reference proteome</keyword>
<sequence>MTLTASNLPAFGLLAALAVFAVILLAHPRAASACSRATYLGPGNIVITTRSNDWVGSQHSNLWIYPRGIERDGAAGADSLRWTSKYGSVTVAGWDLTTIDGMNEAGLVANVLYLAESDYGKPVPGKKALSLAAWGQYVLDSFATVTEAVEELRKAAFYIAAPGTPDGHAGTAHLSITDPSGDSAIFEYLDGRLVIHHGRRCQVMTNSPTYDQQLALTAYWDAIGGTTMLPGTNRASDRFVRASFYIKAIPQTADINEALASAFGVIRNVSVPLGITTPGQPNISSTQWRAVSDQKNKVYYFESPRSPYLVWIPLAEIDFSPKAPTQKISLTQGSVLLVDGKPFSGDAARLGTPAKPFAFLEAGAR</sequence>
<dbReference type="Proteomes" id="UP000181901">
    <property type="component" value="Unassembled WGS sequence"/>
</dbReference>
<comment type="caution">
    <text evidence="4">The sequence shown here is derived from an EMBL/GenBank/DDBJ whole genome shotgun (WGS) entry which is preliminary data.</text>
</comment>
<organism evidence="4 5">
    <name type="scientific">Pseudodesulfovibrio hydrargyri</name>
    <dbReference type="NCBI Taxonomy" id="2125990"/>
    <lineage>
        <taxon>Bacteria</taxon>
        <taxon>Pseudomonadati</taxon>
        <taxon>Thermodesulfobacteriota</taxon>
        <taxon>Desulfovibrionia</taxon>
        <taxon>Desulfovibrionales</taxon>
        <taxon>Desulfovibrionaceae</taxon>
    </lineage>
</organism>
<dbReference type="SUPFAM" id="SSF56235">
    <property type="entry name" value="N-terminal nucleophile aminohydrolases (Ntn hydrolases)"/>
    <property type="match status" value="1"/>
</dbReference>
<evidence type="ECO:0000259" key="3">
    <source>
        <dbReference type="Pfam" id="PF02275"/>
    </source>
</evidence>
<reference evidence="4 5" key="1">
    <citation type="submission" date="2015-09" db="EMBL/GenBank/DDBJ databases">
        <title>Genome of Desulfovibrio dechloracetivorans BerOc1, a mercury methylating strain isolated from highly hydrocarbons and metals contaminated coastal sediments.</title>
        <authorList>
            <person name="Goni Urriza M."/>
            <person name="Gassie C."/>
            <person name="Bouchez O."/>
            <person name="Klopp C."/>
            <person name="Ranchou-Peyruse A."/>
            <person name="Remy G."/>
        </authorList>
    </citation>
    <scope>NUCLEOTIDE SEQUENCE [LARGE SCALE GENOMIC DNA]</scope>
    <source>
        <strain evidence="4 5">BerOc1</strain>
    </source>
</reference>